<dbReference type="SMART" id="SM00460">
    <property type="entry name" value="TGc"/>
    <property type="match status" value="1"/>
</dbReference>
<reference evidence="4" key="1">
    <citation type="journal article" date="2019" name="Int. J. Syst. Evol. Microbiol.">
        <title>The Global Catalogue of Microorganisms (GCM) 10K type strain sequencing project: providing services to taxonomists for standard genome sequencing and annotation.</title>
        <authorList>
            <consortium name="The Broad Institute Genomics Platform"/>
            <consortium name="The Broad Institute Genome Sequencing Center for Infectious Disease"/>
            <person name="Wu L."/>
            <person name="Ma J."/>
        </authorList>
    </citation>
    <scope>NUCLEOTIDE SEQUENCE [LARGE SCALE GENOMIC DNA]</scope>
    <source>
        <strain evidence="4">JCM 9371</strain>
    </source>
</reference>
<dbReference type="Pfam" id="PF01841">
    <property type="entry name" value="Transglut_core"/>
    <property type="match status" value="1"/>
</dbReference>
<organism evidence="3 4">
    <name type="scientific">Actinomadura fibrosa</name>
    <dbReference type="NCBI Taxonomy" id="111802"/>
    <lineage>
        <taxon>Bacteria</taxon>
        <taxon>Bacillati</taxon>
        <taxon>Actinomycetota</taxon>
        <taxon>Actinomycetes</taxon>
        <taxon>Streptosporangiales</taxon>
        <taxon>Thermomonosporaceae</taxon>
        <taxon>Actinomadura</taxon>
    </lineage>
</organism>
<proteinExistence type="predicted"/>
<dbReference type="PANTHER" id="PTHR33490:SF3">
    <property type="entry name" value="CONSERVED INTEGRAL MEMBRANE PROTEIN"/>
    <property type="match status" value="1"/>
</dbReference>
<accession>A0ABW2XU18</accession>
<dbReference type="Gene3D" id="3.10.620.30">
    <property type="match status" value="1"/>
</dbReference>
<comment type="caution">
    <text evidence="3">The sequence shown here is derived from an EMBL/GenBank/DDBJ whole genome shotgun (WGS) entry which is preliminary data.</text>
</comment>
<dbReference type="RefSeq" id="WP_207400255.1">
    <property type="nucleotide sequence ID" value="NZ_CAACUY010000256.1"/>
</dbReference>
<feature type="compositionally biased region" description="Basic and acidic residues" evidence="1">
    <location>
        <begin position="1"/>
        <end position="18"/>
    </location>
</feature>
<evidence type="ECO:0000259" key="2">
    <source>
        <dbReference type="SMART" id="SM00460"/>
    </source>
</evidence>
<name>A0ABW2XU18_9ACTN</name>
<protein>
    <submittedName>
        <fullName evidence="3">Transglutaminase family protein</fullName>
    </submittedName>
</protein>
<feature type="region of interest" description="Disordered" evidence="1">
    <location>
        <begin position="1"/>
        <end position="21"/>
    </location>
</feature>
<evidence type="ECO:0000313" key="4">
    <source>
        <dbReference type="Proteomes" id="UP001597063"/>
    </source>
</evidence>
<dbReference type="EMBL" id="JBHTGP010000018">
    <property type="protein sequence ID" value="MFD0689976.1"/>
    <property type="molecule type" value="Genomic_DNA"/>
</dbReference>
<dbReference type="InterPro" id="IPR002931">
    <property type="entry name" value="Transglutaminase-like"/>
</dbReference>
<sequence>MRTDSDTVTGRDRRRDGDPVVDGTRVYRSAAEYVDSDHPAIRAAAEAIVSPNAGPAEKARAFYYAVRDDIRYGFPSGRRGSGAQSTADYFRELTTYRASSVLDAGYGYCVGKSAVYTALCRASGLAARPAFADVRNHLSNRRLRQAMGTDVFAWHGYVEVHLHGRWTKVTPIFDSALCRRANVPPLEFDGESDAMLQQYDNTGQRFLSYVQVHGAFHDVPARFLATEMVRLYPDLVTHYP</sequence>
<evidence type="ECO:0000313" key="3">
    <source>
        <dbReference type="EMBL" id="MFD0689976.1"/>
    </source>
</evidence>
<dbReference type="PANTHER" id="PTHR33490">
    <property type="entry name" value="BLR5614 PROTEIN-RELATED"/>
    <property type="match status" value="1"/>
</dbReference>
<gene>
    <name evidence="3" type="ORF">ACFQZM_36185</name>
</gene>
<dbReference type="InterPro" id="IPR038765">
    <property type="entry name" value="Papain-like_cys_pep_sf"/>
</dbReference>
<feature type="domain" description="Transglutaminase-like" evidence="2">
    <location>
        <begin position="101"/>
        <end position="173"/>
    </location>
</feature>
<dbReference type="SUPFAM" id="SSF54001">
    <property type="entry name" value="Cysteine proteinases"/>
    <property type="match status" value="1"/>
</dbReference>
<evidence type="ECO:0000256" key="1">
    <source>
        <dbReference type="SAM" id="MobiDB-lite"/>
    </source>
</evidence>
<dbReference type="Proteomes" id="UP001597063">
    <property type="component" value="Unassembled WGS sequence"/>
</dbReference>
<keyword evidence="4" id="KW-1185">Reference proteome</keyword>